<protein>
    <recommendedName>
        <fullName evidence="4">SH3 domain-binding glutamic acid-rich-like protein</fullName>
    </recommendedName>
</protein>
<reference evidence="3" key="1">
    <citation type="submission" date="2020-11" db="EMBL/GenBank/DDBJ databases">
        <authorList>
            <person name="Tran Van P."/>
        </authorList>
    </citation>
    <scope>NUCLEOTIDE SEQUENCE</scope>
</reference>
<name>A0A7R9CEP5_TIMCR</name>
<dbReference type="InterPro" id="IPR006993">
    <property type="entry name" value="Glut_rich_SH3-bd"/>
</dbReference>
<accession>A0A7R9CEP5</accession>
<proteinExistence type="inferred from homology"/>
<dbReference type="AlphaFoldDB" id="A0A7R9CEP5"/>
<dbReference type="SUPFAM" id="SSF52833">
    <property type="entry name" value="Thioredoxin-like"/>
    <property type="match status" value="2"/>
</dbReference>
<evidence type="ECO:0000256" key="2">
    <source>
        <dbReference type="SAM" id="MobiDB-lite"/>
    </source>
</evidence>
<organism evidence="3">
    <name type="scientific">Timema cristinae</name>
    <name type="common">Walking stick</name>
    <dbReference type="NCBI Taxonomy" id="61476"/>
    <lineage>
        <taxon>Eukaryota</taxon>
        <taxon>Metazoa</taxon>
        <taxon>Ecdysozoa</taxon>
        <taxon>Arthropoda</taxon>
        <taxon>Hexapoda</taxon>
        <taxon>Insecta</taxon>
        <taxon>Pterygota</taxon>
        <taxon>Neoptera</taxon>
        <taxon>Polyneoptera</taxon>
        <taxon>Phasmatodea</taxon>
        <taxon>Timematodea</taxon>
        <taxon>Timematoidea</taxon>
        <taxon>Timematidae</taxon>
        <taxon>Timema</taxon>
    </lineage>
</organism>
<dbReference type="InterPro" id="IPR036249">
    <property type="entry name" value="Thioredoxin-like_sf"/>
</dbReference>
<dbReference type="Gene3D" id="3.40.30.10">
    <property type="entry name" value="Glutaredoxin"/>
    <property type="match status" value="2"/>
</dbReference>
<feature type="region of interest" description="Disordered" evidence="2">
    <location>
        <begin position="90"/>
        <end position="109"/>
    </location>
</feature>
<dbReference type="PANTHER" id="PTHR12232">
    <property type="entry name" value="SH3 DOMAIN-BINDING GLUTAMIC ACID-RICH-LIKE PROTEIN"/>
    <property type="match status" value="1"/>
</dbReference>
<dbReference type="EMBL" id="OC317031">
    <property type="protein sequence ID" value="CAD7394649.1"/>
    <property type="molecule type" value="Genomic_DNA"/>
</dbReference>
<evidence type="ECO:0000313" key="3">
    <source>
        <dbReference type="EMBL" id="CAD7394649.1"/>
    </source>
</evidence>
<gene>
    <name evidence="3" type="ORF">TCEB3V08_LOCUS2568</name>
</gene>
<evidence type="ECO:0000256" key="1">
    <source>
        <dbReference type="ARBA" id="ARBA00007764"/>
    </source>
</evidence>
<sequence length="312" mass="35814">MVIKVYISGISGNKEQNNLRSNNTKNRIGQKRYKSANEYSPKIFLCNTGTEYHSVDSIIQQVKKHQQRVMMILDSKNIEYTTVDITEPGKENEKEFMQQNSKTNDSKHPLPPQLFNEELYCGYHSVDSIIQQVKKHQQRVMMILDSKNIEYTTVDITEPGKENEKEFMQQNSKTNDSKHPLPPQLFNEELYCGDYEAFDLANEIDELDKFLKISSSVSKAEIILDQSVKEVDNGEVNVNVDVGEAVSDVDKIAKTLESLPSSFSAFISAWDSYAEVMQTFENLTSRLLREKKRLMQNDDVITAFAMLNLQKN</sequence>
<dbReference type="PANTHER" id="PTHR12232:SF15">
    <property type="entry name" value="SH3 DOMAIN-BINDING GLUTAMIC ACID-RICH PROTEIN HOMOLOG"/>
    <property type="match status" value="1"/>
</dbReference>
<dbReference type="InterPro" id="IPR051033">
    <property type="entry name" value="SH3BGR"/>
</dbReference>
<dbReference type="GO" id="GO:0005737">
    <property type="term" value="C:cytoplasm"/>
    <property type="evidence" value="ECO:0007669"/>
    <property type="project" value="TreeGrafter"/>
</dbReference>
<comment type="similarity">
    <text evidence="1">Belongs to the SH3BGR family.</text>
</comment>
<evidence type="ECO:0008006" key="4">
    <source>
        <dbReference type="Google" id="ProtNLM"/>
    </source>
</evidence>
<dbReference type="Pfam" id="PF04908">
    <property type="entry name" value="SH3BGR"/>
    <property type="match status" value="2"/>
</dbReference>
<dbReference type="CDD" id="cd02066">
    <property type="entry name" value="GRX_family"/>
    <property type="match status" value="1"/>
</dbReference>